<feature type="transmembrane region" description="Helical" evidence="1">
    <location>
        <begin position="298"/>
        <end position="319"/>
    </location>
</feature>
<feature type="transmembrane region" description="Helical" evidence="1">
    <location>
        <begin position="149"/>
        <end position="170"/>
    </location>
</feature>
<sequence>MSSLFWVQKSVTASELGFATTMTTNTFLIYLILNHTKQVFGSYKYLIVAFSTMGLIFATAEFIVKPVNFFGTFGYTILSFSMTHNFNASFTFFTVARPFHCSKEVAMVLLAAYSSTYAATISLLAVQFVYRYWAIFHSRRVAYFNGLRILLWISIPVLFGVDWACSVYFLSMPDEYSKDYLGAVIAKHYDLNISQLAHFAAVVYDTENHIRWRSAMVMGSVSKVLSIQYAVMIYCGSRMHFKMAEKMEELSTKNRTMHRQLFKTLVVQITVPTFTIFLPVMLMFAIPFLDLEINIPTGPILCALSLYPFIDAIIVLCIVSDYRRASLSSQSIQPDPYERRTHSFDSDLKFGSDLFINSHLVRSFQVIGWPSDCTKLSTMDGPSENVRYPSGERVPAARPRGPVCILTCRCLHTPPIIRRVGNRLIKNFLNVEHIDLD</sequence>
<protein>
    <submittedName>
        <fullName evidence="2">Uncharacterized protein</fullName>
    </submittedName>
</protein>
<dbReference type="AlphaFoldDB" id="A0A8R1DYS6"/>
<dbReference type="PANTHER" id="PTHR46000:SF5">
    <property type="entry name" value="SEVEN TM RECEPTOR"/>
    <property type="match status" value="1"/>
</dbReference>
<feature type="transmembrane region" description="Helical" evidence="1">
    <location>
        <begin position="265"/>
        <end position="286"/>
    </location>
</feature>
<accession>A0A8R1DYS6</accession>
<organism evidence="2 3">
    <name type="scientific">Caenorhabditis japonica</name>
    <dbReference type="NCBI Taxonomy" id="281687"/>
    <lineage>
        <taxon>Eukaryota</taxon>
        <taxon>Metazoa</taxon>
        <taxon>Ecdysozoa</taxon>
        <taxon>Nematoda</taxon>
        <taxon>Chromadorea</taxon>
        <taxon>Rhabditida</taxon>
        <taxon>Rhabditina</taxon>
        <taxon>Rhabditomorpha</taxon>
        <taxon>Rhabditoidea</taxon>
        <taxon>Rhabditidae</taxon>
        <taxon>Peloderinae</taxon>
        <taxon>Caenorhabditis</taxon>
    </lineage>
</organism>
<evidence type="ECO:0000313" key="2">
    <source>
        <dbReference type="EnsemblMetazoa" id="CJA14373a.1"/>
    </source>
</evidence>
<proteinExistence type="predicted"/>
<keyword evidence="1" id="KW-0472">Membrane</keyword>
<reference evidence="2" key="2">
    <citation type="submission" date="2022-06" db="UniProtKB">
        <authorList>
            <consortium name="EnsemblMetazoa"/>
        </authorList>
    </citation>
    <scope>IDENTIFICATION</scope>
    <source>
        <strain evidence="2">DF5081</strain>
    </source>
</reference>
<dbReference type="Pfam" id="PF10326">
    <property type="entry name" value="7TM_GPCR_Str"/>
    <property type="match status" value="1"/>
</dbReference>
<dbReference type="InterPro" id="IPR019428">
    <property type="entry name" value="7TM_GPCR_serpentine_rcpt_Str"/>
</dbReference>
<dbReference type="SUPFAM" id="SSF81321">
    <property type="entry name" value="Family A G protein-coupled receptor-like"/>
    <property type="match status" value="1"/>
</dbReference>
<keyword evidence="3" id="KW-1185">Reference proteome</keyword>
<feature type="transmembrane region" description="Helical" evidence="1">
    <location>
        <begin position="16"/>
        <end position="33"/>
    </location>
</feature>
<reference evidence="3" key="1">
    <citation type="submission" date="2010-08" db="EMBL/GenBank/DDBJ databases">
        <authorList>
            <consortium name="Caenorhabditis japonica Sequencing Consortium"/>
            <person name="Wilson R.K."/>
        </authorList>
    </citation>
    <scope>NUCLEOTIDE SEQUENCE [LARGE SCALE GENOMIC DNA]</scope>
    <source>
        <strain evidence="3">DF5081</strain>
    </source>
</reference>
<evidence type="ECO:0000256" key="1">
    <source>
        <dbReference type="SAM" id="Phobius"/>
    </source>
</evidence>
<keyword evidence="1" id="KW-0812">Transmembrane</keyword>
<feature type="transmembrane region" description="Helical" evidence="1">
    <location>
        <begin position="45"/>
        <end position="64"/>
    </location>
</feature>
<dbReference type="PANTHER" id="PTHR46000">
    <property type="entry name" value="SEVEN TM RECEPTOR-RELATED"/>
    <property type="match status" value="1"/>
</dbReference>
<evidence type="ECO:0000313" key="3">
    <source>
        <dbReference type="Proteomes" id="UP000005237"/>
    </source>
</evidence>
<keyword evidence="1" id="KW-1133">Transmembrane helix</keyword>
<feature type="transmembrane region" description="Helical" evidence="1">
    <location>
        <begin position="105"/>
        <end position="129"/>
    </location>
</feature>
<dbReference type="Proteomes" id="UP000005237">
    <property type="component" value="Unassembled WGS sequence"/>
</dbReference>
<name>A0A8R1DYS6_CAEJA</name>
<dbReference type="EnsemblMetazoa" id="CJA14373a.1">
    <property type="protein sequence ID" value="CJA14373a.1"/>
    <property type="gene ID" value="WBGene00133577"/>
</dbReference>